<evidence type="ECO:0000256" key="1">
    <source>
        <dbReference type="SAM" id="MobiDB-lite"/>
    </source>
</evidence>
<comment type="caution">
    <text evidence="3">The sequence shown here is derived from an EMBL/GenBank/DDBJ whole genome shotgun (WGS) entry which is preliminary data.</text>
</comment>
<dbReference type="InterPro" id="IPR011528">
    <property type="entry name" value="NERD"/>
</dbReference>
<feature type="compositionally biased region" description="Basic and acidic residues" evidence="1">
    <location>
        <begin position="73"/>
        <end position="83"/>
    </location>
</feature>
<reference evidence="3" key="1">
    <citation type="journal article" date="2014" name="Int. J. Syst. Evol. Microbiol.">
        <title>Complete genome sequence of Corynebacterium casei LMG S-19264T (=DSM 44701T), isolated from a smear-ripened cheese.</title>
        <authorList>
            <consortium name="US DOE Joint Genome Institute (JGI-PGF)"/>
            <person name="Walter F."/>
            <person name="Albersmeier A."/>
            <person name="Kalinowski J."/>
            <person name="Ruckert C."/>
        </authorList>
    </citation>
    <scope>NUCLEOTIDE SEQUENCE</scope>
    <source>
        <strain evidence="3">JCM 3051</strain>
    </source>
</reference>
<dbReference type="EMBL" id="BMPT01000014">
    <property type="protein sequence ID" value="GGM34407.1"/>
    <property type="molecule type" value="Genomic_DNA"/>
</dbReference>
<protein>
    <recommendedName>
        <fullName evidence="2">NERD domain-containing protein</fullName>
    </recommendedName>
</protein>
<dbReference type="PROSITE" id="PS50965">
    <property type="entry name" value="NERD"/>
    <property type="match status" value="1"/>
</dbReference>
<dbReference type="Pfam" id="PF08378">
    <property type="entry name" value="NERD"/>
    <property type="match status" value="1"/>
</dbReference>
<feature type="domain" description="NERD" evidence="2">
    <location>
        <begin position="188"/>
        <end position="302"/>
    </location>
</feature>
<sequence>MSEDSRPEPTPRVTTTVWSRYGRPARLYLKVDGVQIGYWDSARQQAVVAGDSSDTGTHRRLIETVGSGWQVKHEAERAAKDRAQQLAAPASHGTAVSAPAQRRAPEARPPEMPSAPEARPASQPARQTAVPAQPEPPQPADRGRDMSSIKAGETVGEVARATFREAPLRNAVRRLLRNRDRGDWSWSQGERGEKTVGRLLERAIEARRGWFVLHGITRDARGTDIDHLLIGPGGVFSINTKHHEGKKVHVGRSKVFVSGVSVDYLKSARTEAAAVTTALRRACRTPHAATPVIIVVGAQRVGRDAGAPTDVVVLEPDHVRAWLDGLDDTLGPGEVEQLYNAARWESTWLPPGGRSS</sequence>
<evidence type="ECO:0000313" key="4">
    <source>
        <dbReference type="Proteomes" id="UP000655589"/>
    </source>
</evidence>
<reference evidence="3" key="2">
    <citation type="submission" date="2020-09" db="EMBL/GenBank/DDBJ databases">
        <authorList>
            <person name="Sun Q."/>
            <person name="Ohkuma M."/>
        </authorList>
    </citation>
    <scope>NUCLEOTIDE SEQUENCE</scope>
    <source>
        <strain evidence="3">JCM 3051</strain>
    </source>
</reference>
<keyword evidence="4" id="KW-1185">Reference proteome</keyword>
<feature type="compositionally biased region" description="Low complexity" evidence="1">
    <location>
        <begin position="114"/>
        <end position="132"/>
    </location>
</feature>
<evidence type="ECO:0000313" key="3">
    <source>
        <dbReference type="EMBL" id="GGM34407.1"/>
    </source>
</evidence>
<gene>
    <name evidence="3" type="ORF">GCM10010102_32430</name>
</gene>
<dbReference type="Proteomes" id="UP000655589">
    <property type="component" value="Unassembled WGS sequence"/>
</dbReference>
<dbReference type="AlphaFoldDB" id="A0A8H9L5X1"/>
<proteinExistence type="predicted"/>
<feature type="region of interest" description="Disordered" evidence="1">
    <location>
        <begin position="73"/>
        <end position="146"/>
    </location>
</feature>
<name>A0A8H9L5X1_9MICO</name>
<organism evidence="3 4">
    <name type="scientific">Promicromonospora citrea</name>
    <dbReference type="NCBI Taxonomy" id="43677"/>
    <lineage>
        <taxon>Bacteria</taxon>
        <taxon>Bacillati</taxon>
        <taxon>Actinomycetota</taxon>
        <taxon>Actinomycetes</taxon>
        <taxon>Micrococcales</taxon>
        <taxon>Promicromonosporaceae</taxon>
        <taxon>Promicromonospora</taxon>
    </lineage>
</organism>
<dbReference type="RefSeq" id="WP_212759598.1">
    <property type="nucleotide sequence ID" value="NZ_BMPT01000014.1"/>
</dbReference>
<evidence type="ECO:0000259" key="2">
    <source>
        <dbReference type="PROSITE" id="PS50965"/>
    </source>
</evidence>
<accession>A0A8H9L5X1</accession>